<dbReference type="Proteomes" id="UP000053927">
    <property type="component" value="Unassembled WGS sequence"/>
</dbReference>
<dbReference type="RefSeq" id="XP_007311955.1">
    <property type="nucleotide sequence ID" value="XM_007311893.1"/>
</dbReference>
<dbReference type="EMBL" id="JH687513">
    <property type="protein sequence ID" value="EIM78946.1"/>
    <property type="molecule type" value="Genomic_DNA"/>
</dbReference>
<name>R7RVE0_STEHR</name>
<reference evidence="2" key="1">
    <citation type="journal article" date="2012" name="Science">
        <title>The Paleozoic origin of enzymatic lignin decomposition reconstructed from 31 fungal genomes.</title>
        <authorList>
            <person name="Floudas D."/>
            <person name="Binder M."/>
            <person name="Riley R."/>
            <person name="Barry K."/>
            <person name="Blanchette R.A."/>
            <person name="Henrissat B."/>
            <person name="Martinez A.T."/>
            <person name="Otillar R."/>
            <person name="Spatafora J.W."/>
            <person name="Yadav J.S."/>
            <person name="Aerts A."/>
            <person name="Benoit I."/>
            <person name="Boyd A."/>
            <person name="Carlson A."/>
            <person name="Copeland A."/>
            <person name="Coutinho P.M."/>
            <person name="de Vries R.P."/>
            <person name="Ferreira P."/>
            <person name="Findley K."/>
            <person name="Foster B."/>
            <person name="Gaskell J."/>
            <person name="Glotzer D."/>
            <person name="Gorecki P."/>
            <person name="Heitman J."/>
            <person name="Hesse C."/>
            <person name="Hori C."/>
            <person name="Igarashi K."/>
            <person name="Jurgens J.A."/>
            <person name="Kallen N."/>
            <person name="Kersten P."/>
            <person name="Kohler A."/>
            <person name="Kuees U."/>
            <person name="Kumar T.K.A."/>
            <person name="Kuo A."/>
            <person name="LaButti K."/>
            <person name="Larrondo L.F."/>
            <person name="Lindquist E."/>
            <person name="Ling A."/>
            <person name="Lombard V."/>
            <person name="Lucas S."/>
            <person name="Lundell T."/>
            <person name="Martin R."/>
            <person name="McLaughlin D.J."/>
            <person name="Morgenstern I."/>
            <person name="Morin E."/>
            <person name="Murat C."/>
            <person name="Nagy L.G."/>
            <person name="Nolan M."/>
            <person name="Ohm R.A."/>
            <person name="Patyshakuliyeva A."/>
            <person name="Rokas A."/>
            <person name="Ruiz-Duenas F.J."/>
            <person name="Sabat G."/>
            <person name="Salamov A."/>
            <person name="Samejima M."/>
            <person name="Schmutz J."/>
            <person name="Slot J.C."/>
            <person name="St John F."/>
            <person name="Stenlid J."/>
            <person name="Sun H."/>
            <person name="Sun S."/>
            <person name="Syed K."/>
            <person name="Tsang A."/>
            <person name="Wiebenga A."/>
            <person name="Young D."/>
            <person name="Pisabarro A."/>
            <person name="Eastwood D.C."/>
            <person name="Martin F."/>
            <person name="Cullen D."/>
            <person name="Grigoriev I.V."/>
            <person name="Hibbett D.S."/>
        </authorList>
    </citation>
    <scope>NUCLEOTIDE SEQUENCE [LARGE SCALE GENOMIC DNA]</scope>
    <source>
        <strain evidence="2">FP-91666</strain>
    </source>
</reference>
<sequence length="68" mass="7618">MPRRLRTRPSEHKVIVEKPFELRGCASTDALEGTLSSALCVSWPCVLVRTSAAKFQREMLSAILMVNE</sequence>
<dbReference type="GeneID" id="18797803"/>
<proteinExistence type="predicted"/>
<evidence type="ECO:0000313" key="2">
    <source>
        <dbReference type="Proteomes" id="UP000053927"/>
    </source>
</evidence>
<keyword evidence="2" id="KW-1185">Reference proteome</keyword>
<organism evidence="1 2">
    <name type="scientific">Stereum hirsutum (strain FP-91666)</name>
    <name type="common">White-rot fungus</name>
    <dbReference type="NCBI Taxonomy" id="721885"/>
    <lineage>
        <taxon>Eukaryota</taxon>
        <taxon>Fungi</taxon>
        <taxon>Dikarya</taxon>
        <taxon>Basidiomycota</taxon>
        <taxon>Agaricomycotina</taxon>
        <taxon>Agaricomycetes</taxon>
        <taxon>Russulales</taxon>
        <taxon>Stereaceae</taxon>
        <taxon>Stereum</taxon>
    </lineage>
</organism>
<accession>R7RVE0</accession>
<gene>
    <name evidence="1" type="ORF">STEHIDRAFT_126701</name>
</gene>
<evidence type="ECO:0000313" key="1">
    <source>
        <dbReference type="EMBL" id="EIM78946.1"/>
    </source>
</evidence>
<protein>
    <submittedName>
        <fullName evidence="1">Uncharacterized protein</fullName>
    </submittedName>
</protein>
<dbReference type="AlphaFoldDB" id="R7RVE0"/>
<dbReference type="KEGG" id="shs:STEHIDRAFT_126701"/>